<dbReference type="WBParaSite" id="L893_g10804.t1">
    <property type="protein sequence ID" value="L893_g10804.t1"/>
    <property type="gene ID" value="L893_g10804"/>
</dbReference>
<dbReference type="AlphaFoldDB" id="A0A1I7XY64"/>
<evidence type="ECO:0000313" key="1">
    <source>
        <dbReference type="Proteomes" id="UP000095287"/>
    </source>
</evidence>
<sequence>METFRNLGISSSLYLPYYGRESEDFFEAQLNNSPRLEYVLLKDSWPETAETLILRYLHSDKTRYFVIQDLESSLKVTLPILKAAFDSWYYLGSSWTSVQGPPGFSIEEILSLPVPEDVWRVEDICYWAEGESSLVRWSRPDGSCFKCEFMDNSTQSSSIASSEDS</sequence>
<protein>
    <submittedName>
        <fullName evidence="2">FBA_2 domain-containing protein</fullName>
    </submittedName>
</protein>
<keyword evidence="1" id="KW-1185">Reference proteome</keyword>
<name>A0A1I7XY64_9BILA</name>
<proteinExistence type="predicted"/>
<accession>A0A1I7XY64</accession>
<reference evidence="2" key="1">
    <citation type="submission" date="2016-11" db="UniProtKB">
        <authorList>
            <consortium name="WormBaseParasite"/>
        </authorList>
    </citation>
    <scope>IDENTIFICATION</scope>
</reference>
<evidence type="ECO:0000313" key="2">
    <source>
        <dbReference type="WBParaSite" id="L893_g10804.t1"/>
    </source>
</evidence>
<dbReference type="Proteomes" id="UP000095287">
    <property type="component" value="Unplaced"/>
</dbReference>
<organism evidence="1 2">
    <name type="scientific">Steinernema glaseri</name>
    <dbReference type="NCBI Taxonomy" id="37863"/>
    <lineage>
        <taxon>Eukaryota</taxon>
        <taxon>Metazoa</taxon>
        <taxon>Ecdysozoa</taxon>
        <taxon>Nematoda</taxon>
        <taxon>Chromadorea</taxon>
        <taxon>Rhabditida</taxon>
        <taxon>Tylenchina</taxon>
        <taxon>Panagrolaimomorpha</taxon>
        <taxon>Strongyloidoidea</taxon>
        <taxon>Steinernematidae</taxon>
        <taxon>Steinernema</taxon>
    </lineage>
</organism>